<dbReference type="EMBL" id="CYHG01000001">
    <property type="protein sequence ID" value="CUB02644.1"/>
    <property type="molecule type" value="Genomic_DNA"/>
</dbReference>
<evidence type="ECO:0008006" key="4">
    <source>
        <dbReference type="Google" id="ProtNLM"/>
    </source>
</evidence>
<dbReference type="InterPro" id="IPR011250">
    <property type="entry name" value="OMP/PagP_B-barrel"/>
</dbReference>
<evidence type="ECO:0000313" key="3">
    <source>
        <dbReference type="Proteomes" id="UP000182769"/>
    </source>
</evidence>
<evidence type="ECO:0000313" key="2">
    <source>
        <dbReference type="EMBL" id="CUB02644.1"/>
    </source>
</evidence>
<feature type="chain" id="PRO_5005505514" description="Outer membrane protein beta-barrel domain" evidence="1">
    <location>
        <begin position="20"/>
        <end position="202"/>
    </location>
</feature>
<proteinExistence type="predicted"/>
<dbReference type="SUPFAM" id="SSF56925">
    <property type="entry name" value="OMPA-like"/>
    <property type="match status" value="1"/>
</dbReference>
<dbReference type="Proteomes" id="UP000182769">
    <property type="component" value="Unassembled WGS sequence"/>
</dbReference>
<dbReference type="OrthoDB" id="6105929at2"/>
<feature type="signal peptide" evidence="1">
    <location>
        <begin position="1"/>
        <end position="19"/>
    </location>
</feature>
<reference evidence="3" key="1">
    <citation type="submission" date="2015-08" db="EMBL/GenBank/DDBJ databases">
        <authorList>
            <person name="Varghese N."/>
        </authorList>
    </citation>
    <scope>NUCLEOTIDE SEQUENCE [LARGE SCALE GENOMIC DNA]</scope>
    <source>
        <strain evidence="3">JCM 18476</strain>
    </source>
</reference>
<evidence type="ECO:0000256" key="1">
    <source>
        <dbReference type="SAM" id="SignalP"/>
    </source>
</evidence>
<organism evidence="2 3">
    <name type="scientific">Marinomonas fungiae</name>
    <dbReference type="NCBI Taxonomy" id="1137284"/>
    <lineage>
        <taxon>Bacteria</taxon>
        <taxon>Pseudomonadati</taxon>
        <taxon>Pseudomonadota</taxon>
        <taxon>Gammaproteobacteria</taxon>
        <taxon>Oceanospirillales</taxon>
        <taxon>Oceanospirillaceae</taxon>
        <taxon>Marinomonas</taxon>
    </lineage>
</organism>
<dbReference type="AlphaFoldDB" id="A0A0K6IHR2"/>
<gene>
    <name evidence="2" type="ORF">Ga0061065_101485</name>
</gene>
<protein>
    <recommendedName>
        <fullName evidence="4">Outer membrane protein beta-barrel domain</fullName>
    </recommendedName>
</protein>
<keyword evidence="3" id="KW-1185">Reference proteome</keyword>
<keyword evidence="1" id="KW-0732">Signal</keyword>
<name>A0A0K6IHR2_9GAMM</name>
<sequence length="202" mass="21908">MKRVFGVLGLTLCATMASAATNTVENKVGTLLLEGSSGTDYSQFGVGIGIKPENNRPGFGGLYYEQVELEHGIGADIKLLGFRGFSVEGSSDDPRGADITMGLSQTESGDYKRTGLSAKATIFMPVMKDITWYIGGDIRPTFLSVDWDNDVLTELGLKVGIDWRVVKNIGVFGHYYHESIVSDDFDERRLGNGVVAGVNLVW</sequence>
<dbReference type="RefSeq" id="WP_055461595.1">
    <property type="nucleotide sequence ID" value="NZ_CYHG01000001.1"/>
</dbReference>
<accession>A0A0K6IHR2</accession>